<gene>
    <name evidence="4" type="ORF">Fot_44522</name>
</gene>
<protein>
    <submittedName>
        <fullName evidence="4">Disease resistance protein</fullName>
    </submittedName>
</protein>
<organism evidence="4 5">
    <name type="scientific">Forsythia ovata</name>
    <dbReference type="NCBI Taxonomy" id="205694"/>
    <lineage>
        <taxon>Eukaryota</taxon>
        <taxon>Viridiplantae</taxon>
        <taxon>Streptophyta</taxon>
        <taxon>Embryophyta</taxon>
        <taxon>Tracheophyta</taxon>
        <taxon>Spermatophyta</taxon>
        <taxon>Magnoliopsida</taxon>
        <taxon>eudicotyledons</taxon>
        <taxon>Gunneridae</taxon>
        <taxon>Pentapetalae</taxon>
        <taxon>asterids</taxon>
        <taxon>lamiids</taxon>
        <taxon>Lamiales</taxon>
        <taxon>Oleaceae</taxon>
        <taxon>Forsythieae</taxon>
        <taxon>Forsythia</taxon>
    </lineage>
</organism>
<name>A0ABD1R3R9_9LAMI</name>
<comment type="caution">
    <text evidence="4">The sequence shown here is derived from an EMBL/GenBank/DDBJ whole genome shotgun (WGS) entry which is preliminary data.</text>
</comment>
<dbReference type="InterPro" id="IPR027417">
    <property type="entry name" value="P-loop_NTPase"/>
</dbReference>
<dbReference type="PANTHER" id="PTHR36766">
    <property type="entry name" value="PLANT BROAD-SPECTRUM MILDEW RESISTANCE PROTEIN RPW8"/>
    <property type="match status" value="1"/>
</dbReference>
<dbReference type="Gene3D" id="1.10.8.430">
    <property type="entry name" value="Helical domain of apoptotic protease-activating factors"/>
    <property type="match status" value="1"/>
</dbReference>
<dbReference type="Proteomes" id="UP001604277">
    <property type="component" value="Unassembled WGS sequence"/>
</dbReference>
<dbReference type="InterPro" id="IPR002182">
    <property type="entry name" value="NB-ARC"/>
</dbReference>
<keyword evidence="2" id="KW-0611">Plant defense</keyword>
<sequence length="111" mass="13201">MDDIWDKELWDNFQRYFPDDGIGSRILFTTQNKEIDLEASPRSIIIALPFLSEDEFWELLQRKVFNYENCPQQLLDIGKQIEENFHDLSLEVVVIAGVLADMEKKEHLWQK</sequence>
<dbReference type="AlphaFoldDB" id="A0ABD1R3R9"/>
<evidence type="ECO:0000256" key="2">
    <source>
        <dbReference type="ARBA" id="ARBA00022821"/>
    </source>
</evidence>
<dbReference type="Pfam" id="PF00931">
    <property type="entry name" value="NB-ARC"/>
    <property type="match status" value="1"/>
</dbReference>
<feature type="domain" description="NB-ARC" evidence="3">
    <location>
        <begin position="1"/>
        <end position="68"/>
    </location>
</feature>
<evidence type="ECO:0000313" key="4">
    <source>
        <dbReference type="EMBL" id="KAL2483078.1"/>
    </source>
</evidence>
<proteinExistence type="predicted"/>
<evidence type="ECO:0000313" key="5">
    <source>
        <dbReference type="Proteomes" id="UP001604277"/>
    </source>
</evidence>
<reference evidence="5" key="1">
    <citation type="submission" date="2024-07" db="EMBL/GenBank/DDBJ databases">
        <title>Two chromosome-level genome assemblies of Korean endemic species Abeliophyllum distichum and Forsythia ovata (Oleaceae).</title>
        <authorList>
            <person name="Jang H."/>
        </authorList>
    </citation>
    <scope>NUCLEOTIDE SEQUENCE [LARGE SCALE GENOMIC DNA]</scope>
</reference>
<dbReference type="InterPro" id="IPR042197">
    <property type="entry name" value="Apaf_helical"/>
</dbReference>
<keyword evidence="1" id="KW-0433">Leucine-rich repeat</keyword>
<evidence type="ECO:0000256" key="1">
    <source>
        <dbReference type="ARBA" id="ARBA00022614"/>
    </source>
</evidence>
<dbReference type="PANTHER" id="PTHR36766:SF44">
    <property type="entry name" value="NBS-CODING RESISTANCE GENE ANALOG"/>
    <property type="match status" value="1"/>
</dbReference>
<evidence type="ECO:0000259" key="3">
    <source>
        <dbReference type="Pfam" id="PF00931"/>
    </source>
</evidence>
<dbReference type="GO" id="GO:0006952">
    <property type="term" value="P:defense response"/>
    <property type="evidence" value="ECO:0007669"/>
    <property type="project" value="UniProtKB-KW"/>
</dbReference>
<dbReference type="SUPFAM" id="SSF52540">
    <property type="entry name" value="P-loop containing nucleoside triphosphate hydrolases"/>
    <property type="match status" value="1"/>
</dbReference>
<dbReference type="EMBL" id="JBFOLJ010000013">
    <property type="protein sequence ID" value="KAL2483078.1"/>
    <property type="molecule type" value="Genomic_DNA"/>
</dbReference>
<accession>A0ABD1R3R9</accession>
<keyword evidence="5" id="KW-1185">Reference proteome</keyword>